<sequence length="70" mass="7963">MLIYFSSPSPTTTTTTTTLAIKASHYYGWYWKTKVKYSVVFSAIQLFFNRIIGSLNHYGSFYHACGSYGS</sequence>
<evidence type="ECO:0000313" key="2">
    <source>
        <dbReference type="Proteomes" id="UP000790347"/>
    </source>
</evidence>
<name>A0A922HYS0_DERFA</name>
<keyword evidence="2" id="KW-1185">Reference proteome</keyword>
<reference evidence="1" key="1">
    <citation type="submission" date="2013-05" db="EMBL/GenBank/DDBJ databases">
        <authorList>
            <person name="Yim A.K.Y."/>
            <person name="Chan T.F."/>
            <person name="Ji K.M."/>
            <person name="Liu X.Y."/>
            <person name="Zhou J.W."/>
            <person name="Li R.Q."/>
            <person name="Yang K.Y."/>
            <person name="Li J."/>
            <person name="Li M."/>
            <person name="Law P.T.W."/>
            <person name="Wu Y.L."/>
            <person name="Cai Z.L."/>
            <person name="Qin H."/>
            <person name="Bao Y."/>
            <person name="Leung R.K.K."/>
            <person name="Ng P.K.S."/>
            <person name="Zou J."/>
            <person name="Zhong X.J."/>
            <person name="Ran P.X."/>
            <person name="Zhong N.S."/>
            <person name="Liu Z.G."/>
            <person name="Tsui S.K.W."/>
        </authorList>
    </citation>
    <scope>NUCLEOTIDE SEQUENCE</scope>
    <source>
        <strain evidence="1">Derf</strain>
        <tissue evidence="1">Whole organism</tissue>
    </source>
</reference>
<protein>
    <submittedName>
        <fullName evidence="1">Uncharacterized protein</fullName>
    </submittedName>
</protein>
<gene>
    <name evidence="1" type="ORF">DERF_006602</name>
</gene>
<organism evidence="1 2">
    <name type="scientific">Dermatophagoides farinae</name>
    <name type="common">American house dust mite</name>
    <dbReference type="NCBI Taxonomy" id="6954"/>
    <lineage>
        <taxon>Eukaryota</taxon>
        <taxon>Metazoa</taxon>
        <taxon>Ecdysozoa</taxon>
        <taxon>Arthropoda</taxon>
        <taxon>Chelicerata</taxon>
        <taxon>Arachnida</taxon>
        <taxon>Acari</taxon>
        <taxon>Acariformes</taxon>
        <taxon>Sarcoptiformes</taxon>
        <taxon>Astigmata</taxon>
        <taxon>Psoroptidia</taxon>
        <taxon>Analgoidea</taxon>
        <taxon>Pyroglyphidae</taxon>
        <taxon>Dermatophagoidinae</taxon>
        <taxon>Dermatophagoides</taxon>
    </lineage>
</organism>
<evidence type="ECO:0000313" key="1">
    <source>
        <dbReference type="EMBL" id="KAH9515827.1"/>
    </source>
</evidence>
<reference evidence="1" key="2">
    <citation type="journal article" date="2022" name="Res Sq">
        <title>Comparative Genomics Reveals Insights into the Divergent Evolution of Astigmatic Mites and Household Pest Adaptations.</title>
        <authorList>
            <person name="Xiong Q."/>
            <person name="Wan A.T.-Y."/>
            <person name="Liu X.-Y."/>
            <person name="Fung C.S.-H."/>
            <person name="Xiao X."/>
            <person name="Malainual N."/>
            <person name="Hou J."/>
            <person name="Wang L."/>
            <person name="Wang M."/>
            <person name="Yang K."/>
            <person name="Cui Y."/>
            <person name="Leung E."/>
            <person name="Nong W."/>
            <person name="Shin S.-K."/>
            <person name="Au S."/>
            <person name="Jeong K.Y."/>
            <person name="Chew F.T."/>
            <person name="Hui J."/>
            <person name="Leung T.F."/>
            <person name="Tungtrongchitr A."/>
            <person name="Zhong N."/>
            <person name="Liu Z."/>
            <person name="Tsui S."/>
        </authorList>
    </citation>
    <scope>NUCLEOTIDE SEQUENCE</scope>
    <source>
        <strain evidence="1">Derf</strain>
        <tissue evidence="1">Whole organism</tissue>
    </source>
</reference>
<dbReference type="AlphaFoldDB" id="A0A922HYS0"/>
<comment type="caution">
    <text evidence="1">The sequence shown here is derived from an EMBL/GenBank/DDBJ whole genome shotgun (WGS) entry which is preliminary data.</text>
</comment>
<accession>A0A922HYS0</accession>
<proteinExistence type="predicted"/>
<dbReference type="Proteomes" id="UP000790347">
    <property type="component" value="Unassembled WGS sequence"/>
</dbReference>
<dbReference type="EMBL" id="ASGP02000003">
    <property type="protein sequence ID" value="KAH9515827.1"/>
    <property type="molecule type" value="Genomic_DNA"/>
</dbReference>